<dbReference type="PROSITE" id="PS01102">
    <property type="entry name" value="ZF_DKSA_1"/>
    <property type="match status" value="1"/>
</dbReference>
<evidence type="ECO:0000259" key="6">
    <source>
        <dbReference type="Pfam" id="PF01258"/>
    </source>
</evidence>
<evidence type="ECO:0000256" key="5">
    <source>
        <dbReference type="SAM" id="MobiDB-lite"/>
    </source>
</evidence>
<dbReference type="AlphaFoldDB" id="A0A2M8GIJ0"/>
<evidence type="ECO:0000256" key="1">
    <source>
        <dbReference type="ARBA" id="ARBA00022723"/>
    </source>
</evidence>
<evidence type="ECO:0000256" key="3">
    <source>
        <dbReference type="ARBA" id="ARBA00022833"/>
    </source>
</evidence>
<feature type="region of interest" description="Disordered" evidence="5">
    <location>
        <begin position="1"/>
        <end position="28"/>
    </location>
</feature>
<protein>
    <recommendedName>
        <fullName evidence="6">Zinc finger DksA/TraR C4-type domain-containing protein</fullName>
    </recommendedName>
</protein>
<dbReference type="PROSITE" id="PS51128">
    <property type="entry name" value="ZF_DKSA_2"/>
    <property type="match status" value="1"/>
</dbReference>
<keyword evidence="3" id="KW-0862">Zinc</keyword>
<dbReference type="Proteomes" id="UP000228960">
    <property type="component" value="Unassembled WGS sequence"/>
</dbReference>
<keyword evidence="1" id="KW-0479">Metal-binding</keyword>
<evidence type="ECO:0000313" key="7">
    <source>
        <dbReference type="EMBL" id="PJC79613.1"/>
    </source>
</evidence>
<proteinExistence type="predicted"/>
<keyword evidence="2" id="KW-0863">Zinc-finger</keyword>
<dbReference type="Gene3D" id="1.20.120.910">
    <property type="entry name" value="DksA, coiled-coil domain"/>
    <property type="match status" value="1"/>
</dbReference>
<accession>A0A2M8GIJ0</accession>
<dbReference type="EMBL" id="PFQM01000138">
    <property type="protein sequence ID" value="PJC79613.1"/>
    <property type="molecule type" value="Genomic_DNA"/>
</dbReference>
<dbReference type="PANTHER" id="PTHR33823">
    <property type="entry name" value="RNA POLYMERASE-BINDING TRANSCRIPTION FACTOR DKSA-RELATED"/>
    <property type="match status" value="1"/>
</dbReference>
<evidence type="ECO:0000313" key="8">
    <source>
        <dbReference type="Proteomes" id="UP000228960"/>
    </source>
</evidence>
<feature type="domain" description="Zinc finger DksA/TraR C4-type" evidence="6">
    <location>
        <begin position="64"/>
        <end position="94"/>
    </location>
</feature>
<sequence length="98" mass="11558">MELKFWQKKIKESDPFSDEQRTRDNSFEEDLDEQVGHFESEVKAGFVKRQIVELRKALTRIKIGKYGICEKCKKSIDTDRLAIKPETTLCLMCEKNEE</sequence>
<reference evidence="8" key="1">
    <citation type="submission" date="2017-09" db="EMBL/GenBank/DDBJ databases">
        <title>Depth-based differentiation of microbial function through sediment-hosted aquifers and enrichment of novel symbionts in the deep terrestrial subsurface.</title>
        <authorList>
            <person name="Probst A.J."/>
            <person name="Ladd B."/>
            <person name="Jarett J.K."/>
            <person name="Geller-Mcgrath D.E."/>
            <person name="Sieber C.M.K."/>
            <person name="Emerson J.B."/>
            <person name="Anantharaman K."/>
            <person name="Thomas B.C."/>
            <person name="Malmstrom R."/>
            <person name="Stieglmeier M."/>
            <person name="Klingl A."/>
            <person name="Woyke T."/>
            <person name="Ryan C.M."/>
            <person name="Banfield J.F."/>
        </authorList>
    </citation>
    <scope>NUCLEOTIDE SEQUENCE [LARGE SCALE GENOMIC DNA]</scope>
</reference>
<evidence type="ECO:0000256" key="2">
    <source>
        <dbReference type="ARBA" id="ARBA00022771"/>
    </source>
</evidence>
<feature type="zinc finger region" description="dksA C4-type" evidence="4">
    <location>
        <begin position="69"/>
        <end position="93"/>
    </location>
</feature>
<comment type="caution">
    <text evidence="7">The sequence shown here is derived from an EMBL/GenBank/DDBJ whole genome shotgun (WGS) entry which is preliminary data.</text>
</comment>
<dbReference type="Pfam" id="PF01258">
    <property type="entry name" value="zf-dskA_traR"/>
    <property type="match status" value="1"/>
</dbReference>
<evidence type="ECO:0000256" key="4">
    <source>
        <dbReference type="PROSITE-ProRule" id="PRU00510"/>
    </source>
</evidence>
<dbReference type="GO" id="GO:0008270">
    <property type="term" value="F:zinc ion binding"/>
    <property type="evidence" value="ECO:0007669"/>
    <property type="project" value="UniProtKB-KW"/>
</dbReference>
<organism evidence="7 8">
    <name type="scientific">Candidatus Shapirobacteria bacterium CG_4_8_14_3_um_filter_35_11</name>
    <dbReference type="NCBI Taxonomy" id="1974874"/>
    <lineage>
        <taxon>Bacteria</taxon>
        <taxon>Candidatus Shapironibacteriota</taxon>
    </lineage>
</organism>
<dbReference type="SUPFAM" id="SSF57716">
    <property type="entry name" value="Glucocorticoid receptor-like (DNA-binding domain)"/>
    <property type="match status" value="1"/>
</dbReference>
<gene>
    <name evidence="7" type="ORF">CO009_04235</name>
</gene>
<dbReference type="InterPro" id="IPR020458">
    <property type="entry name" value="Znf_DskA_TraR_CS"/>
</dbReference>
<name>A0A2M8GIJ0_9BACT</name>
<feature type="compositionally biased region" description="Basic and acidic residues" evidence="5">
    <location>
        <begin position="1"/>
        <end position="26"/>
    </location>
</feature>
<dbReference type="InterPro" id="IPR000962">
    <property type="entry name" value="Znf_DskA_TraR"/>
</dbReference>